<evidence type="ECO:0000313" key="4">
    <source>
        <dbReference type="Proteomes" id="UP001518925"/>
    </source>
</evidence>
<proteinExistence type="predicted"/>
<comment type="caution">
    <text evidence="3">The sequence shown here is derived from an EMBL/GenBank/DDBJ whole genome shotgun (WGS) entry which is preliminary data.</text>
</comment>
<keyword evidence="1" id="KW-1133">Transmembrane helix</keyword>
<name>A0ABS2DJR6_9BACI</name>
<accession>A0ABS2DJR6</accession>
<feature type="transmembrane region" description="Helical" evidence="1">
    <location>
        <begin position="48"/>
        <end position="68"/>
    </location>
</feature>
<keyword evidence="1" id="KW-0472">Membrane</keyword>
<feature type="domain" description="DUF4179" evidence="2">
    <location>
        <begin position="44"/>
        <end position="88"/>
    </location>
</feature>
<sequence>MDNELKKAKKSYSEDYYHSDITTRIKKEVHQRIANENFNQKNHKRMKVIYCAGAAAVAFGLLFGSIFVSPTMAEVAAKIPYLNQILHLKPLNEVIWDELSDKGYQVDGIGIGINGKKEIDIHVKDVNEAIQKDVEKIVYSQLKARGYDAYTVIVTEPVQYDHKPREMTEKEKLIEQNIQTAVTKLKENNYNILTYGYGYSSPTDKTVNFQIDIPKTEKRIEELKNTFHQTLEGKEIGKYSIDVVTIDLEQ</sequence>
<dbReference type="Proteomes" id="UP001518925">
    <property type="component" value="Unassembled WGS sequence"/>
</dbReference>
<evidence type="ECO:0000313" key="3">
    <source>
        <dbReference type="EMBL" id="MBM6618255.1"/>
    </source>
</evidence>
<protein>
    <recommendedName>
        <fullName evidence="2">DUF4179 domain-containing protein</fullName>
    </recommendedName>
</protein>
<reference evidence="3 4" key="1">
    <citation type="submission" date="2021-02" db="EMBL/GenBank/DDBJ databases">
        <title>Bacillus sp. RD4P76, an endophyte from a halophyte.</title>
        <authorList>
            <person name="Sun J.-Q."/>
        </authorList>
    </citation>
    <scope>NUCLEOTIDE SEQUENCE [LARGE SCALE GENOMIC DNA]</scope>
    <source>
        <strain evidence="3 4">RD4P76</strain>
    </source>
</reference>
<organism evidence="3 4">
    <name type="scientific">Bacillus suaedaesalsae</name>
    <dbReference type="NCBI Taxonomy" id="2810349"/>
    <lineage>
        <taxon>Bacteria</taxon>
        <taxon>Bacillati</taxon>
        <taxon>Bacillota</taxon>
        <taxon>Bacilli</taxon>
        <taxon>Bacillales</taxon>
        <taxon>Bacillaceae</taxon>
        <taxon>Bacillus</taxon>
    </lineage>
</organism>
<dbReference type="EMBL" id="JAFELM010000030">
    <property type="protein sequence ID" value="MBM6618255.1"/>
    <property type="molecule type" value="Genomic_DNA"/>
</dbReference>
<keyword evidence="1" id="KW-0812">Transmembrane</keyword>
<gene>
    <name evidence="3" type="ORF">JR050_11350</name>
</gene>
<dbReference type="RefSeq" id="WP_204203609.1">
    <property type="nucleotide sequence ID" value="NZ_JAFELM010000030.1"/>
</dbReference>
<evidence type="ECO:0000256" key="1">
    <source>
        <dbReference type="SAM" id="Phobius"/>
    </source>
</evidence>
<dbReference type="Pfam" id="PF13786">
    <property type="entry name" value="DUF4179"/>
    <property type="match status" value="1"/>
</dbReference>
<keyword evidence="4" id="KW-1185">Reference proteome</keyword>
<dbReference type="InterPro" id="IPR025436">
    <property type="entry name" value="DUF4179"/>
</dbReference>
<evidence type="ECO:0000259" key="2">
    <source>
        <dbReference type="Pfam" id="PF13786"/>
    </source>
</evidence>